<dbReference type="GO" id="GO:0071555">
    <property type="term" value="P:cell wall organization"/>
    <property type="evidence" value="ECO:0007669"/>
    <property type="project" value="UniProtKB-KW"/>
</dbReference>
<evidence type="ECO:0000259" key="11">
    <source>
        <dbReference type="Pfam" id="PF00768"/>
    </source>
</evidence>
<feature type="chain" id="PRO_5039431592" evidence="10">
    <location>
        <begin position="29"/>
        <end position="349"/>
    </location>
</feature>
<dbReference type="PANTHER" id="PTHR21581">
    <property type="entry name" value="D-ALANYL-D-ALANINE CARBOXYPEPTIDASE"/>
    <property type="match status" value="1"/>
</dbReference>
<dbReference type="STRING" id="39492.ERS852540_02526"/>
<dbReference type="GO" id="GO:0009252">
    <property type="term" value="P:peptidoglycan biosynthetic process"/>
    <property type="evidence" value="ECO:0007669"/>
    <property type="project" value="UniProtKB-KW"/>
</dbReference>
<dbReference type="GO" id="GO:0006508">
    <property type="term" value="P:proteolysis"/>
    <property type="evidence" value="ECO:0007669"/>
    <property type="project" value="InterPro"/>
</dbReference>
<sequence length="349" mass="37939">MSTTRKKNNIFKVILSGVTAAAIIAASAGCGSVDLTMGKNNKNSSDNSVVEVIMPAQTTTTVTTTAVTTEVPLPVKSYGDDFVRCNAAICYDLTDGKVIYSKNAGKKVFPASTTKILTALTAIEYTAPEYEYYVGSELGLVAQDSSMSWIAEGSSLCRNEILTAMLAPSGNDAAYTIAVNVARKLYGDDISDNDAVAYFAVLMNDYAKKLGAKNTHFTVPDGYHDDEHYTTAEDMLKFAIAATQSQTICDITCQPLAIVYDEQGNVHSWDNGNKLLTDTTIPYEVYGMKTGFTDEAGFCFIGYAGMNGKKILTLVYGGEVENRYADTKKLMDLGFDIYDENHDYYTVEE</sequence>
<feature type="binding site" evidence="8">
    <location>
        <position position="289"/>
    </location>
    <ligand>
        <name>substrate</name>
    </ligand>
</feature>
<evidence type="ECO:0000256" key="2">
    <source>
        <dbReference type="ARBA" id="ARBA00022729"/>
    </source>
</evidence>
<dbReference type="AlphaFoldDB" id="A0A175A681"/>
<evidence type="ECO:0000313" key="12">
    <source>
        <dbReference type="EMBL" id="CUQ92449.1"/>
    </source>
</evidence>
<feature type="active site" description="Acyl-ester intermediate" evidence="7">
    <location>
        <position position="112"/>
    </location>
</feature>
<gene>
    <name evidence="12" type="primary">dacB_4</name>
    <name evidence="12" type="ORF">ERS852540_02526</name>
</gene>
<keyword evidence="3 12" id="KW-0378">Hydrolase</keyword>
<reference evidence="12 13" key="1">
    <citation type="submission" date="2015-09" db="EMBL/GenBank/DDBJ databases">
        <authorList>
            <consortium name="Pathogen Informatics"/>
        </authorList>
    </citation>
    <scope>NUCLEOTIDE SEQUENCE [LARGE SCALE GENOMIC DNA]</scope>
    <source>
        <strain evidence="12 13">2789STDY5834928</strain>
    </source>
</reference>
<organism evidence="12 13">
    <name type="scientific">[Eubacterium] siraeum</name>
    <dbReference type="NCBI Taxonomy" id="39492"/>
    <lineage>
        <taxon>Bacteria</taxon>
        <taxon>Bacillati</taxon>
        <taxon>Bacillota</taxon>
        <taxon>Clostridia</taxon>
        <taxon>Eubacteriales</taxon>
        <taxon>Oscillospiraceae</taxon>
        <taxon>Oscillospiraceae incertae sedis</taxon>
    </lineage>
</organism>
<evidence type="ECO:0000256" key="3">
    <source>
        <dbReference type="ARBA" id="ARBA00022801"/>
    </source>
</evidence>
<keyword evidence="5" id="KW-0573">Peptidoglycan synthesis</keyword>
<dbReference type="SUPFAM" id="SSF56601">
    <property type="entry name" value="beta-lactamase/transpeptidase-like"/>
    <property type="match status" value="1"/>
</dbReference>
<evidence type="ECO:0000256" key="5">
    <source>
        <dbReference type="ARBA" id="ARBA00022984"/>
    </source>
</evidence>
<feature type="domain" description="Peptidase S11 D-alanyl-D-alanine carboxypeptidase A N-terminal" evidence="11">
    <location>
        <begin position="83"/>
        <end position="317"/>
    </location>
</feature>
<keyword evidence="2 10" id="KW-0732">Signal</keyword>
<evidence type="ECO:0000256" key="1">
    <source>
        <dbReference type="ARBA" id="ARBA00007164"/>
    </source>
</evidence>
<evidence type="ECO:0000256" key="6">
    <source>
        <dbReference type="ARBA" id="ARBA00023316"/>
    </source>
</evidence>
<evidence type="ECO:0000256" key="10">
    <source>
        <dbReference type="SAM" id="SignalP"/>
    </source>
</evidence>
<feature type="active site" evidence="7">
    <location>
        <position position="169"/>
    </location>
</feature>
<dbReference type="InterPro" id="IPR018044">
    <property type="entry name" value="Peptidase_S11"/>
</dbReference>
<dbReference type="Proteomes" id="UP000095662">
    <property type="component" value="Unassembled WGS sequence"/>
</dbReference>
<dbReference type="PROSITE" id="PS51257">
    <property type="entry name" value="PROKAR_LIPOPROTEIN"/>
    <property type="match status" value="1"/>
</dbReference>
<dbReference type="PRINTS" id="PR00725">
    <property type="entry name" value="DADACBPTASE1"/>
</dbReference>
<proteinExistence type="inferred from homology"/>
<dbReference type="Pfam" id="PF00768">
    <property type="entry name" value="Peptidase_S11"/>
    <property type="match status" value="1"/>
</dbReference>
<evidence type="ECO:0000256" key="7">
    <source>
        <dbReference type="PIRSR" id="PIRSR618044-1"/>
    </source>
</evidence>
<feature type="active site" description="Proton acceptor" evidence="7">
    <location>
        <position position="115"/>
    </location>
</feature>
<evidence type="ECO:0000313" key="13">
    <source>
        <dbReference type="Proteomes" id="UP000095662"/>
    </source>
</evidence>
<keyword evidence="4" id="KW-0133">Cell shape</keyword>
<keyword evidence="12" id="KW-0645">Protease</keyword>
<dbReference type="GO" id="GO:0008360">
    <property type="term" value="P:regulation of cell shape"/>
    <property type="evidence" value="ECO:0007669"/>
    <property type="project" value="UniProtKB-KW"/>
</dbReference>
<dbReference type="EMBL" id="CZBY01000032">
    <property type="protein sequence ID" value="CUQ92449.1"/>
    <property type="molecule type" value="Genomic_DNA"/>
</dbReference>
<keyword evidence="12" id="KW-0121">Carboxypeptidase</keyword>
<evidence type="ECO:0000256" key="8">
    <source>
        <dbReference type="PIRSR" id="PIRSR618044-2"/>
    </source>
</evidence>
<comment type="similarity">
    <text evidence="1 9">Belongs to the peptidase S11 family.</text>
</comment>
<protein>
    <submittedName>
        <fullName evidence="12">D-alanyl-D-alanine carboxypeptidase dacB</fullName>
        <ecNumber evidence="12">3.4.16.4</ecNumber>
    </submittedName>
</protein>
<evidence type="ECO:0000256" key="4">
    <source>
        <dbReference type="ARBA" id="ARBA00022960"/>
    </source>
</evidence>
<dbReference type="Gene3D" id="3.40.710.10">
    <property type="entry name" value="DD-peptidase/beta-lactamase superfamily"/>
    <property type="match status" value="1"/>
</dbReference>
<name>A0A175A681_9FIRM</name>
<dbReference type="InterPro" id="IPR001967">
    <property type="entry name" value="Peptidase_S11_N"/>
</dbReference>
<accession>A0A175A681</accession>
<evidence type="ECO:0000256" key="9">
    <source>
        <dbReference type="RuleBase" id="RU004016"/>
    </source>
</evidence>
<dbReference type="InterPro" id="IPR012338">
    <property type="entry name" value="Beta-lactam/transpept-like"/>
</dbReference>
<dbReference type="OrthoDB" id="1701915at2"/>
<feature type="signal peptide" evidence="10">
    <location>
        <begin position="1"/>
        <end position="28"/>
    </location>
</feature>
<dbReference type="PANTHER" id="PTHR21581:SF6">
    <property type="entry name" value="TRAFFICKING PROTEIN PARTICLE COMPLEX SUBUNIT 12"/>
    <property type="match status" value="1"/>
</dbReference>
<keyword evidence="6" id="KW-0961">Cell wall biogenesis/degradation</keyword>
<dbReference type="EC" id="3.4.16.4" evidence="12"/>
<dbReference type="GO" id="GO:0009002">
    <property type="term" value="F:serine-type D-Ala-D-Ala carboxypeptidase activity"/>
    <property type="evidence" value="ECO:0007669"/>
    <property type="project" value="UniProtKB-EC"/>
</dbReference>